<dbReference type="Proteomes" id="UP001597214">
    <property type="component" value="Unassembled WGS sequence"/>
</dbReference>
<feature type="transmembrane region" description="Helical" evidence="1">
    <location>
        <begin position="72"/>
        <end position="92"/>
    </location>
</feature>
<dbReference type="Pfam" id="PF07441">
    <property type="entry name" value="BofA"/>
    <property type="match status" value="1"/>
</dbReference>
<evidence type="ECO:0000313" key="3">
    <source>
        <dbReference type="Proteomes" id="UP001597214"/>
    </source>
</evidence>
<sequence>MRGSVFVEPTIILSILGGVIVLLLLVGAPIRPIRWIGQGLIKVMIGALLLFFLNAFGTMINIHVPINLMTSSISGFLGIPGVLALVIIQTYIV</sequence>
<evidence type="ECO:0000313" key="2">
    <source>
        <dbReference type="EMBL" id="MFD1738817.1"/>
    </source>
</evidence>
<dbReference type="EMBL" id="JBHUEM010000047">
    <property type="protein sequence ID" value="MFD1738817.1"/>
    <property type="molecule type" value="Genomic_DNA"/>
</dbReference>
<reference evidence="3" key="1">
    <citation type="journal article" date="2019" name="Int. J. Syst. Evol. Microbiol.">
        <title>The Global Catalogue of Microorganisms (GCM) 10K type strain sequencing project: providing services to taxonomists for standard genome sequencing and annotation.</title>
        <authorList>
            <consortium name="The Broad Institute Genomics Platform"/>
            <consortium name="The Broad Institute Genome Sequencing Center for Infectious Disease"/>
            <person name="Wu L."/>
            <person name="Ma J."/>
        </authorList>
    </citation>
    <scope>NUCLEOTIDE SEQUENCE [LARGE SCALE GENOMIC DNA]</scope>
    <source>
        <strain evidence="3">CCUG 49339</strain>
    </source>
</reference>
<keyword evidence="3" id="KW-1185">Reference proteome</keyword>
<comment type="caution">
    <text evidence="2">The sequence shown here is derived from an EMBL/GenBank/DDBJ whole genome shotgun (WGS) entry which is preliminary data.</text>
</comment>
<dbReference type="NCBIfam" id="TIGR02862">
    <property type="entry name" value="spore_BofA"/>
    <property type="match status" value="1"/>
</dbReference>
<feature type="transmembrane region" description="Helical" evidence="1">
    <location>
        <begin position="40"/>
        <end position="60"/>
    </location>
</feature>
<keyword evidence="1" id="KW-1133">Transmembrane helix</keyword>
<keyword evidence="1" id="KW-0472">Membrane</keyword>
<accession>A0ABW4LUK9</accession>
<dbReference type="InterPro" id="IPR010001">
    <property type="entry name" value="BofA"/>
</dbReference>
<keyword evidence="1" id="KW-0812">Transmembrane</keyword>
<proteinExistence type="predicted"/>
<dbReference type="RefSeq" id="WP_377930041.1">
    <property type="nucleotide sequence ID" value="NZ_JBHUEM010000047.1"/>
</dbReference>
<organism evidence="2 3">
    <name type="scientific">Bacillus salitolerans</name>
    <dbReference type="NCBI Taxonomy" id="1437434"/>
    <lineage>
        <taxon>Bacteria</taxon>
        <taxon>Bacillati</taxon>
        <taxon>Bacillota</taxon>
        <taxon>Bacilli</taxon>
        <taxon>Bacillales</taxon>
        <taxon>Bacillaceae</taxon>
        <taxon>Bacillus</taxon>
    </lineage>
</organism>
<evidence type="ECO:0000256" key="1">
    <source>
        <dbReference type="SAM" id="Phobius"/>
    </source>
</evidence>
<gene>
    <name evidence="2" type="ORF">ACFSCX_20060</name>
</gene>
<feature type="transmembrane region" description="Helical" evidence="1">
    <location>
        <begin position="6"/>
        <end position="28"/>
    </location>
</feature>
<name>A0ABW4LUK9_9BACI</name>
<protein>
    <submittedName>
        <fullName evidence="2">Pro-sigmaK processing inhibitor BofA family protein</fullName>
    </submittedName>
</protein>